<dbReference type="CDD" id="cd01648">
    <property type="entry name" value="TERT"/>
    <property type="match status" value="1"/>
</dbReference>
<dbReference type="PROSITE" id="PS00389">
    <property type="entry name" value="ATPASE_DELTA"/>
    <property type="match status" value="1"/>
</dbReference>
<dbReference type="InterPro" id="IPR043502">
    <property type="entry name" value="DNA/RNA_pol_sf"/>
</dbReference>
<dbReference type="GO" id="GO:0042162">
    <property type="term" value="F:telomeric DNA binding"/>
    <property type="evidence" value="ECO:0007669"/>
    <property type="project" value="TreeGrafter"/>
</dbReference>
<keyword evidence="7" id="KW-0479">Metal-binding</keyword>
<dbReference type="PANTHER" id="PTHR12066:SF0">
    <property type="entry name" value="TELOMERASE REVERSE TRANSCRIPTASE"/>
    <property type="match status" value="1"/>
</dbReference>
<evidence type="ECO:0000256" key="5">
    <source>
        <dbReference type="ARBA" id="ARBA00023136"/>
    </source>
</evidence>
<comment type="caution">
    <text evidence="9">The sequence shown here is derived from an EMBL/GenBank/DDBJ whole genome shotgun (WGS) entry which is preliminary data.</text>
</comment>
<proteinExistence type="inferred from homology"/>
<evidence type="ECO:0000256" key="1">
    <source>
        <dbReference type="ARBA" id="ARBA00004370"/>
    </source>
</evidence>
<gene>
    <name evidence="9" type="ORF">HHK36_011933</name>
</gene>
<evidence type="ECO:0000256" key="2">
    <source>
        <dbReference type="ARBA" id="ARBA00022448"/>
    </source>
</evidence>
<keyword evidence="6" id="KW-0066">ATP synthesis</keyword>
<protein>
    <recommendedName>
        <fullName evidence="7">Telomerase reverse transcriptase</fullName>
        <ecNumber evidence="7">2.7.7.49</ecNumber>
    </recommendedName>
    <alternativeName>
        <fullName evidence="7">Telomerase catalytic subunit</fullName>
    </alternativeName>
</protein>
<reference evidence="9 10" key="1">
    <citation type="submission" date="2020-04" db="EMBL/GenBank/DDBJ databases">
        <title>Plant Genome Project.</title>
        <authorList>
            <person name="Zhang R.-G."/>
        </authorList>
    </citation>
    <scope>NUCLEOTIDE SEQUENCE [LARGE SCALE GENOMIC DNA]</scope>
    <source>
        <strain evidence="9">YNK0</strain>
        <tissue evidence="9">Leaf</tissue>
    </source>
</reference>
<keyword evidence="4" id="KW-0406">Ion transport</keyword>
<keyword evidence="7" id="KW-0158">Chromosome</keyword>
<dbReference type="GO" id="GO:0007004">
    <property type="term" value="P:telomere maintenance via telomerase"/>
    <property type="evidence" value="ECO:0007669"/>
    <property type="project" value="TreeGrafter"/>
</dbReference>
<keyword evidence="7" id="KW-0808">Transferase</keyword>
<keyword evidence="2" id="KW-0813">Transport</keyword>
<dbReference type="PROSITE" id="PS50878">
    <property type="entry name" value="RT_POL"/>
    <property type="match status" value="1"/>
</dbReference>
<dbReference type="FunFam" id="3.30.70.2630:FF:000002">
    <property type="entry name" value="Telomerase reverse transcriptase"/>
    <property type="match status" value="1"/>
</dbReference>
<feature type="domain" description="Reverse transcriptase" evidence="8">
    <location>
        <begin position="65"/>
        <end position="451"/>
    </location>
</feature>
<dbReference type="GO" id="GO:0046872">
    <property type="term" value="F:metal ion binding"/>
    <property type="evidence" value="ECO:0007669"/>
    <property type="project" value="UniProtKB-KW"/>
</dbReference>
<dbReference type="GO" id="GO:0000781">
    <property type="term" value="C:chromosome, telomeric region"/>
    <property type="evidence" value="ECO:0007669"/>
    <property type="project" value="UniProtKB-SubCell"/>
</dbReference>
<dbReference type="EMBL" id="JABCRI010000007">
    <property type="protein sequence ID" value="KAF8403827.1"/>
    <property type="molecule type" value="Genomic_DNA"/>
</dbReference>
<dbReference type="Gene3D" id="1.10.132.70">
    <property type="match status" value="1"/>
</dbReference>
<evidence type="ECO:0000256" key="6">
    <source>
        <dbReference type="ARBA" id="ARBA00023310"/>
    </source>
</evidence>
<keyword evidence="7" id="KW-0548">Nucleotidyltransferase</keyword>
<dbReference type="GO" id="GO:0016020">
    <property type="term" value="C:membrane"/>
    <property type="evidence" value="ECO:0007669"/>
    <property type="project" value="UniProtKB-SubCell"/>
</dbReference>
<dbReference type="SUPFAM" id="SSF56672">
    <property type="entry name" value="DNA/RNA polymerases"/>
    <property type="match status" value="1"/>
</dbReference>
<dbReference type="GO" id="GO:0070034">
    <property type="term" value="F:telomerase RNA binding"/>
    <property type="evidence" value="ECO:0007669"/>
    <property type="project" value="TreeGrafter"/>
</dbReference>
<dbReference type="InterPro" id="IPR000477">
    <property type="entry name" value="RT_dom"/>
</dbReference>
<dbReference type="PRINTS" id="PR01365">
    <property type="entry name" value="TELOMERASERT"/>
</dbReference>
<evidence type="ECO:0000313" key="9">
    <source>
        <dbReference type="EMBL" id="KAF8403827.1"/>
    </source>
</evidence>
<keyword evidence="5" id="KW-0472">Membrane</keyword>
<keyword evidence="10" id="KW-1185">Reference proteome</keyword>
<dbReference type="GO" id="GO:0000333">
    <property type="term" value="C:telomerase catalytic core complex"/>
    <property type="evidence" value="ECO:0007669"/>
    <property type="project" value="TreeGrafter"/>
</dbReference>
<keyword evidence="3" id="KW-0375">Hydrogen ion transport</keyword>
<evidence type="ECO:0000256" key="7">
    <source>
        <dbReference type="RuleBase" id="RU365061"/>
    </source>
</evidence>
<evidence type="ECO:0000259" key="8">
    <source>
        <dbReference type="PROSITE" id="PS50878"/>
    </source>
</evidence>
<keyword evidence="7" id="KW-0539">Nucleus</keyword>
<dbReference type="Pfam" id="PF00213">
    <property type="entry name" value="OSCP"/>
    <property type="match status" value="1"/>
</dbReference>
<comment type="subcellular location">
    <subcellularLocation>
        <location evidence="1">Membrane</location>
    </subcellularLocation>
    <subcellularLocation>
        <location evidence="7">Nucleus</location>
    </subcellularLocation>
    <subcellularLocation>
        <location evidence="7">Chromosome</location>
        <location evidence="7">Telomere</location>
    </subcellularLocation>
</comment>
<evidence type="ECO:0000256" key="4">
    <source>
        <dbReference type="ARBA" id="ARBA00023065"/>
    </source>
</evidence>
<keyword evidence="7" id="KW-0460">Magnesium</keyword>
<dbReference type="EC" id="2.7.7.49" evidence="7"/>
<keyword evidence="7" id="KW-0695">RNA-directed DNA polymerase</keyword>
<dbReference type="Proteomes" id="UP000655225">
    <property type="component" value="Unassembled WGS sequence"/>
</dbReference>
<dbReference type="GO" id="GO:0046933">
    <property type="term" value="F:proton-transporting ATP synthase activity, rotational mechanism"/>
    <property type="evidence" value="ECO:0007669"/>
    <property type="project" value="InterPro"/>
</dbReference>
<dbReference type="AlphaFoldDB" id="A0A834ZBV3"/>
<sequence length="555" mass="63064">MHFVSHPERYHSLVKLLKNLIRKAHGCQHLKLLDKHCAVPSLDRSADGNVGFMFEVSHLYGKACTIKFTDIYDAIMFYVKNLLTLRPKGNGVRALANLKAPSRVPVQGSSLKDLSCGMQKQARMHWKRVKYDYFKSVNYILRDLHVVLKGVRLKHPEKLGSSVFDYNDVYRRLCPFLIGLKKGSTTMPSVFVVICDVSKAFDSVDQDKLLSVMKDVILNDEYPLKQSSQVVCTQKSLWVHYDLIFCDQNISTGTLKSTASVPSRSLHSVLINEERIRNITKEELYHSLYEHVKRNVLQLGQNFYLQEVGIAQGSVLSSLLCSFYYGHLERNVIFPFLEKTHEPAKGDLLGKQTCQNASSAKSSSKDGIISSSPKHMLLRFIDDFLFISTSKMQAASFFSRLQRGFREYNCSMNEEKFCLNFDIGHKSGLSSKRLYRGEDGIPFLRWSGLLINCYTLEIQADYTRYMNSTLSSTLTVCWQAILAENGKLRYIESIVKRFVELNMVHKGEVKAIVTTVIIDPSILGGLVVEFGQKVFDMSIKTRVRQMESSCGTPSI</sequence>
<evidence type="ECO:0000313" key="10">
    <source>
        <dbReference type="Proteomes" id="UP000655225"/>
    </source>
</evidence>
<dbReference type="Gene3D" id="3.30.70.2630">
    <property type="match status" value="1"/>
</dbReference>
<comment type="similarity">
    <text evidence="7">Belongs to the reverse transcriptase family. Telomerase subfamily.</text>
</comment>
<name>A0A834ZBV3_TETSI</name>
<dbReference type="PANTHER" id="PTHR12066">
    <property type="entry name" value="TELOMERASE REVERSE TRANSCRIPTASE"/>
    <property type="match status" value="1"/>
</dbReference>
<keyword evidence="7" id="KW-0779">Telomere</keyword>
<dbReference type="InterPro" id="IPR020781">
    <property type="entry name" value="ATPase_OSCP/d_CS"/>
</dbReference>
<evidence type="ECO:0000256" key="3">
    <source>
        <dbReference type="ARBA" id="ARBA00022781"/>
    </source>
</evidence>
<dbReference type="OrthoDB" id="289721at2759"/>
<dbReference type="InterPro" id="IPR000711">
    <property type="entry name" value="ATPase_OSCP/dsu"/>
</dbReference>
<dbReference type="InterPro" id="IPR003545">
    <property type="entry name" value="Telomerase_RT"/>
</dbReference>
<comment type="catalytic activity">
    <reaction evidence="7">
        <text>DNA(n) + a 2'-deoxyribonucleoside 5'-triphosphate = DNA(n+1) + diphosphate</text>
        <dbReference type="Rhea" id="RHEA:22508"/>
        <dbReference type="Rhea" id="RHEA-COMP:17339"/>
        <dbReference type="Rhea" id="RHEA-COMP:17340"/>
        <dbReference type="ChEBI" id="CHEBI:33019"/>
        <dbReference type="ChEBI" id="CHEBI:61560"/>
        <dbReference type="ChEBI" id="CHEBI:173112"/>
        <dbReference type="EC" id="2.7.7.49"/>
    </reaction>
</comment>
<organism evidence="9 10">
    <name type="scientific">Tetracentron sinense</name>
    <name type="common">Spur-leaf</name>
    <dbReference type="NCBI Taxonomy" id="13715"/>
    <lineage>
        <taxon>Eukaryota</taxon>
        <taxon>Viridiplantae</taxon>
        <taxon>Streptophyta</taxon>
        <taxon>Embryophyta</taxon>
        <taxon>Tracheophyta</taxon>
        <taxon>Spermatophyta</taxon>
        <taxon>Magnoliopsida</taxon>
        <taxon>Trochodendrales</taxon>
        <taxon>Trochodendraceae</taxon>
        <taxon>Tetracentron</taxon>
    </lineage>
</organism>
<dbReference type="GO" id="GO:0003720">
    <property type="term" value="F:telomerase activity"/>
    <property type="evidence" value="ECO:0007669"/>
    <property type="project" value="InterPro"/>
</dbReference>
<comment type="function">
    <text evidence="7">Telomerase is a ribonucleoprotein enzyme essential for the replication of chromosome termini in most eukaryotes. It elongates telomeres. It is a reverse transcriptase that adds simple sequence repeats to chromosome ends by copying a template sequence within the RNA component of the enzyme.</text>
</comment>
<accession>A0A834ZBV3</accession>